<accession>A0A182J281</accession>
<evidence type="ECO:0000313" key="3">
    <source>
        <dbReference type="EnsemblMetazoa" id="AATE009970-PA.1"/>
    </source>
</evidence>
<reference evidence="3" key="1">
    <citation type="submission" date="2022-08" db="UniProtKB">
        <authorList>
            <consortium name="EnsemblMetazoa"/>
        </authorList>
    </citation>
    <scope>IDENTIFICATION</scope>
    <source>
        <strain evidence="3">EBRO</strain>
    </source>
</reference>
<proteinExistence type="predicted"/>
<dbReference type="InterPro" id="IPR036691">
    <property type="entry name" value="Endo/exonu/phosph_ase_sf"/>
</dbReference>
<feature type="compositionally biased region" description="Polar residues" evidence="1">
    <location>
        <begin position="33"/>
        <end position="44"/>
    </location>
</feature>
<protein>
    <recommendedName>
        <fullName evidence="2">Endonuclease/exonuclease/phosphatase domain-containing protein</fullName>
    </recommendedName>
</protein>
<dbReference type="InterPro" id="IPR005135">
    <property type="entry name" value="Endo/exonuclease/phosphatase"/>
</dbReference>
<feature type="domain" description="Endonuclease/exonuclease/phosphatase" evidence="2">
    <location>
        <begin position="56"/>
        <end position="98"/>
    </location>
</feature>
<evidence type="ECO:0000256" key="1">
    <source>
        <dbReference type="SAM" id="MobiDB-lite"/>
    </source>
</evidence>
<dbReference type="EMBL" id="AXCP01007452">
    <property type="status" value="NOT_ANNOTATED_CDS"/>
    <property type="molecule type" value="Genomic_DNA"/>
</dbReference>
<feature type="compositionally biased region" description="Basic and acidic residues" evidence="1">
    <location>
        <begin position="1"/>
        <end position="14"/>
    </location>
</feature>
<dbReference type="VEuPathDB" id="VectorBase:AATE009970"/>
<sequence>MMGPNERRDGEIPRGRSRKRNAAPTSSDDEGSNRATSPRRQSGLSIEEFDLRRVMEAVEHATDGKPLVILGGDLNAAHGSWGSRRTTERGRKLAQTVDFLGV</sequence>
<dbReference type="Gene3D" id="3.60.10.10">
    <property type="entry name" value="Endonuclease/exonuclease/phosphatase"/>
    <property type="match status" value="1"/>
</dbReference>
<dbReference type="EMBL" id="AXCP01007451">
    <property type="status" value="NOT_ANNOTATED_CDS"/>
    <property type="molecule type" value="Genomic_DNA"/>
</dbReference>
<feature type="region of interest" description="Disordered" evidence="1">
    <location>
        <begin position="1"/>
        <end position="45"/>
    </location>
</feature>
<organism evidence="3">
    <name type="scientific">Anopheles atroparvus</name>
    <name type="common">European mosquito</name>
    <dbReference type="NCBI Taxonomy" id="41427"/>
    <lineage>
        <taxon>Eukaryota</taxon>
        <taxon>Metazoa</taxon>
        <taxon>Ecdysozoa</taxon>
        <taxon>Arthropoda</taxon>
        <taxon>Hexapoda</taxon>
        <taxon>Insecta</taxon>
        <taxon>Pterygota</taxon>
        <taxon>Neoptera</taxon>
        <taxon>Endopterygota</taxon>
        <taxon>Diptera</taxon>
        <taxon>Nematocera</taxon>
        <taxon>Culicoidea</taxon>
        <taxon>Culicidae</taxon>
        <taxon>Anophelinae</taxon>
        <taxon>Anopheles</taxon>
    </lineage>
</organism>
<dbReference type="EnsemblMetazoa" id="AATE009970-RA">
    <property type="protein sequence ID" value="AATE009970-PA.1"/>
    <property type="gene ID" value="AATE009970"/>
</dbReference>
<dbReference type="Pfam" id="PF14529">
    <property type="entry name" value="Exo_endo_phos_2"/>
    <property type="match status" value="1"/>
</dbReference>
<dbReference type="GO" id="GO:0003824">
    <property type="term" value="F:catalytic activity"/>
    <property type="evidence" value="ECO:0007669"/>
    <property type="project" value="InterPro"/>
</dbReference>
<evidence type="ECO:0000259" key="2">
    <source>
        <dbReference type="Pfam" id="PF14529"/>
    </source>
</evidence>
<dbReference type="AlphaFoldDB" id="A0A182J281"/>
<name>A0A182J281_ANOAO</name>
<dbReference type="SUPFAM" id="SSF56219">
    <property type="entry name" value="DNase I-like"/>
    <property type="match status" value="1"/>
</dbReference>